<comment type="subunit">
    <text evidence="5">Homodimer. The dihydroxyacetone kinase complex is composed of a homodimer of DhaM, a homodimer of DhaK and the subunit DhaL.</text>
</comment>
<dbReference type="PANTHER" id="PTHR38594">
    <property type="entry name" value="PEP-DEPENDENT DIHYDROXYACETONE KINASE, PHOSPHORYL DONOR SUBUNIT DHAM"/>
    <property type="match status" value="1"/>
</dbReference>
<dbReference type="Proteomes" id="UP000013785">
    <property type="component" value="Unassembled WGS sequence"/>
</dbReference>
<dbReference type="GO" id="GO:0009401">
    <property type="term" value="P:phosphoenolpyruvate-dependent sugar phosphotransferase system"/>
    <property type="evidence" value="ECO:0007669"/>
    <property type="project" value="InterPro"/>
</dbReference>
<dbReference type="AlphaFoldDB" id="R3TPV5"/>
<dbReference type="PROSITE" id="PS51096">
    <property type="entry name" value="PTS_EIIA_TYPE_4"/>
    <property type="match status" value="1"/>
</dbReference>
<dbReference type="InterPro" id="IPR004701">
    <property type="entry name" value="PTS_EIIA_man-typ"/>
</dbReference>
<evidence type="ECO:0000256" key="1">
    <source>
        <dbReference type="ARBA" id="ARBA00001113"/>
    </source>
</evidence>
<dbReference type="eggNOG" id="COG3412">
    <property type="taxonomic scope" value="Bacteria"/>
</dbReference>
<evidence type="ECO:0000256" key="4">
    <source>
        <dbReference type="ARBA" id="ARBA00022679"/>
    </source>
</evidence>
<dbReference type="InterPro" id="IPR039643">
    <property type="entry name" value="DhaM"/>
</dbReference>
<dbReference type="EMBL" id="AJAT01000016">
    <property type="protein sequence ID" value="EOL43118.1"/>
    <property type="molecule type" value="Genomic_DNA"/>
</dbReference>
<name>R3TPV5_9ENTE</name>
<comment type="catalytic activity">
    <reaction evidence="1">
        <text>dihydroxyacetone + phosphoenolpyruvate = dihydroxyacetone phosphate + pyruvate</text>
        <dbReference type="Rhea" id="RHEA:18381"/>
        <dbReference type="ChEBI" id="CHEBI:15361"/>
        <dbReference type="ChEBI" id="CHEBI:16016"/>
        <dbReference type="ChEBI" id="CHEBI:57642"/>
        <dbReference type="ChEBI" id="CHEBI:58702"/>
        <dbReference type="EC" id="2.7.1.121"/>
    </reaction>
</comment>
<comment type="caution">
    <text evidence="7">The sequence shown here is derived from an EMBL/GenBank/DDBJ whole genome shotgun (WGS) entry which is preliminary data.</text>
</comment>
<evidence type="ECO:0000313" key="8">
    <source>
        <dbReference type="Proteomes" id="UP000013785"/>
    </source>
</evidence>
<dbReference type="OrthoDB" id="7065393at2"/>
<dbReference type="EC" id="2.7.1.121" evidence="3"/>
<dbReference type="Pfam" id="PF03610">
    <property type="entry name" value="EIIA-man"/>
    <property type="match status" value="1"/>
</dbReference>
<gene>
    <name evidence="7" type="ORF">UC3_02095</name>
</gene>
<dbReference type="PATRIC" id="fig|1158610.3.peg.2091"/>
<dbReference type="Gene3D" id="3.40.50.510">
    <property type="entry name" value="Phosphotransferase system, mannose-type IIA component"/>
    <property type="match status" value="1"/>
</dbReference>
<organism evidence="7 8">
    <name type="scientific">Enterococcus phoeniculicola ATCC BAA-412</name>
    <dbReference type="NCBI Taxonomy" id="1158610"/>
    <lineage>
        <taxon>Bacteria</taxon>
        <taxon>Bacillati</taxon>
        <taxon>Bacillota</taxon>
        <taxon>Bacilli</taxon>
        <taxon>Lactobacillales</taxon>
        <taxon>Enterococcaceae</taxon>
        <taxon>Enterococcus</taxon>
    </lineage>
</organism>
<dbReference type="NCBIfam" id="TIGR02364">
    <property type="entry name" value="dha_pts"/>
    <property type="match status" value="1"/>
</dbReference>
<dbReference type="SUPFAM" id="SSF53062">
    <property type="entry name" value="PTS system fructose IIA component-like"/>
    <property type="match status" value="1"/>
</dbReference>
<dbReference type="GO" id="GO:0016020">
    <property type="term" value="C:membrane"/>
    <property type="evidence" value="ECO:0007669"/>
    <property type="project" value="InterPro"/>
</dbReference>
<dbReference type="PANTHER" id="PTHR38594:SF1">
    <property type="entry name" value="PEP-DEPENDENT DIHYDROXYACETONE KINASE, PHOSPHORYL DONOR SUBUNIT DHAM"/>
    <property type="match status" value="1"/>
</dbReference>
<evidence type="ECO:0000256" key="5">
    <source>
        <dbReference type="ARBA" id="ARBA00046577"/>
    </source>
</evidence>
<protein>
    <recommendedName>
        <fullName evidence="3">phosphoenolpyruvate--glycerone phosphotransferase</fullName>
        <ecNumber evidence="3">2.7.1.121</ecNumber>
    </recommendedName>
</protein>
<dbReference type="InterPro" id="IPR012844">
    <property type="entry name" value="DhaM_N"/>
</dbReference>
<dbReference type="GO" id="GO:0047324">
    <property type="term" value="F:phosphoenolpyruvate-glycerone phosphotransferase activity"/>
    <property type="evidence" value="ECO:0007669"/>
    <property type="project" value="UniProtKB-EC"/>
</dbReference>
<dbReference type="RefSeq" id="WP_010768757.1">
    <property type="nucleotide sequence ID" value="NZ_ASWE01000002.1"/>
</dbReference>
<feature type="domain" description="PTS EIIA type-4" evidence="6">
    <location>
        <begin position="1"/>
        <end position="126"/>
    </location>
</feature>
<evidence type="ECO:0000259" key="6">
    <source>
        <dbReference type="PROSITE" id="PS51096"/>
    </source>
</evidence>
<evidence type="ECO:0000256" key="2">
    <source>
        <dbReference type="ARBA" id="ARBA00002788"/>
    </source>
</evidence>
<reference evidence="7 8" key="1">
    <citation type="submission" date="2013-02" db="EMBL/GenBank/DDBJ databases">
        <title>The Genome Sequence of Enterococcus phoeniculicola BAA-412.</title>
        <authorList>
            <consortium name="The Broad Institute Genome Sequencing Platform"/>
            <consortium name="The Broad Institute Genome Sequencing Center for Infectious Disease"/>
            <person name="Earl A.M."/>
            <person name="Gilmore M.S."/>
            <person name="Lebreton F."/>
            <person name="Walker B."/>
            <person name="Young S.K."/>
            <person name="Zeng Q."/>
            <person name="Gargeya S."/>
            <person name="Fitzgerald M."/>
            <person name="Haas B."/>
            <person name="Abouelleil A."/>
            <person name="Alvarado L."/>
            <person name="Arachchi H.M."/>
            <person name="Berlin A.M."/>
            <person name="Chapman S.B."/>
            <person name="Dewar J."/>
            <person name="Goldberg J."/>
            <person name="Griggs A."/>
            <person name="Gujja S."/>
            <person name="Hansen M."/>
            <person name="Howarth C."/>
            <person name="Imamovic A."/>
            <person name="Larimer J."/>
            <person name="McCowan C."/>
            <person name="Murphy C."/>
            <person name="Neiman D."/>
            <person name="Pearson M."/>
            <person name="Priest M."/>
            <person name="Roberts A."/>
            <person name="Saif S."/>
            <person name="Shea T."/>
            <person name="Sisk P."/>
            <person name="Sykes S."/>
            <person name="Wortman J."/>
            <person name="Nusbaum C."/>
            <person name="Birren B."/>
        </authorList>
    </citation>
    <scope>NUCLEOTIDE SEQUENCE [LARGE SCALE GENOMIC DNA]</scope>
    <source>
        <strain evidence="7 8">ATCC BAA-412</strain>
    </source>
</reference>
<sequence>MDSVLLVSHSKKITDGLKEMIEEMIGEESKVPLHSLGGTEDGRLGTDAMKILSCIESSASSENIYIFCDIGSAILSAETAIDMTSEELQKKIILTDCPLVEGAFAAAVQLSIGQSKELVLQELNHL</sequence>
<dbReference type="GO" id="GO:0019563">
    <property type="term" value="P:glycerol catabolic process"/>
    <property type="evidence" value="ECO:0007669"/>
    <property type="project" value="InterPro"/>
</dbReference>
<proteinExistence type="predicted"/>
<comment type="function">
    <text evidence="2">Component of the dihydroxyacetone kinase complex, which is responsible for the phosphoenolpyruvate (PEP)-dependent phosphorylation of dihydroxyacetone. DhaM serves as the phosphoryl donor. Is phosphorylated by phosphoenolpyruvate in an EI- and HPr-dependent reaction, and a phosphorelay system on histidine residues finally leads to phosphoryl transfer to DhaL and dihydroxyacetone.</text>
</comment>
<dbReference type="STRING" id="154621.RV11_GL000665"/>
<keyword evidence="8" id="KW-1185">Reference proteome</keyword>
<evidence type="ECO:0000313" key="7">
    <source>
        <dbReference type="EMBL" id="EOL43118.1"/>
    </source>
</evidence>
<keyword evidence="7" id="KW-0418">Kinase</keyword>
<accession>R3TPV5</accession>
<dbReference type="HOGENOM" id="CLU_045361_2_1_9"/>
<evidence type="ECO:0000256" key="3">
    <source>
        <dbReference type="ARBA" id="ARBA00012095"/>
    </source>
</evidence>
<dbReference type="InterPro" id="IPR036662">
    <property type="entry name" value="PTS_EIIA_man-typ_sf"/>
</dbReference>
<keyword evidence="4" id="KW-0808">Transferase</keyword>